<evidence type="ECO:0000313" key="3">
    <source>
        <dbReference type="EMBL" id="APC39497.1"/>
    </source>
</evidence>
<protein>
    <recommendedName>
        <fullName evidence="1">ATP-dependent Clp protease adapter protein ClpS</fullName>
    </recommendedName>
</protein>
<dbReference type="GO" id="GO:0008233">
    <property type="term" value="F:peptidase activity"/>
    <property type="evidence" value="ECO:0007669"/>
    <property type="project" value="UniProtKB-KW"/>
</dbReference>
<comment type="subunit">
    <text evidence="1">Binds to the N-terminal domain of the chaperone ClpA.</text>
</comment>
<dbReference type="KEGG" id="ceu:A7L45_05170"/>
<dbReference type="Pfam" id="PF02617">
    <property type="entry name" value="ClpS"/>
    <property type="match status" value="1"/>
</dbReference>
<evidence type="ECO:0000256" key="1">
    <source>
        <dbReference type="HAMAP-Rule" id="MF_00302"/>
    </source>
</evidence>
<organism evidence="3 4">
    <name type="scientific">Clostridium estertheticum subsp. estertheticum</name>
    <dbReference type="NCBI Taxonomy" id="1552"/>
    <lineage>
        <taxon>Bacteria</taxon>
        <taxon>Bacillati</taxon>
        <taxon>Bacillota</taxon>
        <taxon>Clostridia</taxon>
        <taxon>Eubacteriales</taxon>
        <taxon>Clostridiaceae</taxon>
        <taxon>Clostridium</taxon>
    </lineage>
</organism>
<dbReference type="Proteomes" id="UP000182569">
    <property type="component" value="Chromosome"/>
</dbReference>
<name>A0A1J0GDR3_9CLOT</name>
<dbReference type="HAMAP" id="MF_00302">
    <property type="entry name" value="ClpS"/>
    <property type="match status" value="1"/>
</dbReference>
<keyword evidence="4" id="KW-1185">Reference proteome</keyword>
<dbReference type="RefSeq" id="WP_071611790.1">
    <property type="nucleotide sequence ID" value="NZ_CP015756.1"/>
</dbReference>
<comment type="function">
    <text evidence="1">Involved in the modulation of the specificity of the ClpAP-mediated ATP-dependent protein degradation.</text>
</comment>
<dbReference type="FunFam" id="3.30.1390.10:FF:000002">
    <property type="entry name" value="ATP-dependent Clp protease adapter protein ClpS"/>
    <property type="match status" value="1"/>
</dbReference>
<gene>
    <name evidence="1" type="primary">clpS</name>
    <name evidence="3" type="ORF">A7L45_05170</name>
</gene>
<comment type="similarity">
    <text evidence="1">Belongs to the ClpS family.</text>
</comment>
<dbReference type="PANTHER" id="PTHR33473">
    <property type="entry name" value="ATP-DEPENDENT CLP PROTEASE ADAPTER PROTEIN CLPS1, CHLOROPLASTIC"/>
    <property type="match status" value="1"/>
</dbReference>
<proteinExistence type="inferred from homology"/>
<dbReference type="GO" id="GO:0006508">
    <property type="term" value="P:proteolysis"/>
    <property type="evidence" value="ECO:0007669"/>
    <property type="project" value="UniProtKB-UniRule"/>
</dbReference>
<dbReference type="InterPro" id="IPR022935">
    <property type="entry name" value="ClpS"/>
</dbReference>
<feature type="domain" description="Adaptor protein ClpS core" evidence="2">
    <location>
        <begin position="29"/>
        <end position="107"/>
    </location>
</feature>
<dbReference type="InterPro" id="IPR003769">
    <property type="entry name" value="ClpS_core"/>
</dbReference>
<sequence length="111" mass="12744">MSEKRIFNEGIETKEKIDIKEKIESKIRKPSNYMVVIHNDDYTSMEFVVQVLVGVFKKQVVEATRIMFDVHKKGSGVAGIYSHDVGLTKIDQTMEMCEESGFPLKLTLEEE</sequence>
<accession>A0A1J0GDR3</accession>
<dbReference type="SUPFAM" id="SSF54736">
    <property type="entry name" value="ClpS-like"/>
    <property type="match status" value="1"/>
</dbReference>
<dbReference type="EMBL" id="CP015756">
    <property type="protein sequence ID" value="APC39497.1"/>
    <property type="molecule type" value="Genomic_DNA"/>
</dbReference>
<dbReference type="AlphaFoldDB" id="A0A1J0GDR3"/>
<keyword evidence="3" id="KW-0645">Protease</keyword>
<dbReference type="GO" id="GO:0030163">
    <property type="term" value="P:protein catabolic process"/>
    <property type="evidence" value="ECO:0007669"/>
    <property type="project" value="InterPro"/>
</dbReference>
<keyword evidence="3" id="KW-0378">Hydrolase</keyword>
<dbReference type="OrthoDB" id="9796121at2"/>
<evidence type="ECO:0000259" key="2">
    <source>
        <dbReference type="Pfam" id="PF02617"/>
    </source>
</evidence>
<dbReference type="STRING" id="1552.A7L45_05170"/>
<dbReference type="Gene3D" id="3.30.1390.10">
    <property type="match status" value="1"/>
</dbReference>
<evidence type="ECO:0000313" key="4">
    <source>
        <dbReference type="Proteomes" id="UP000182569"/>
    </source>
</evidence>
<reference evidence="4" key="1">
    <citation type="journal article" date="2016" name="Front. Microbiol.">
        <title>Complete Genome Sequence of Clostridium estertheticum DSM 8809, a Microbe Identified in Spoiled Vacuum Packed Beef.</title>
        <authorList>
            <person name="Yu Z."/>
            <person name="Gunn L."/>
            <person name="Brennan E."/>
            <person name="Reid R."/>
            <person name="Wall P.G."/>
            <person name="Gaora O.P."/>
            <person name="Hurley D."/>
            <person name="Bolton D."/>
            <person name="Fanning S."/>
        </authorList>
    </citation>
    <scope>NUCLEOTIDE SEQUENCE [LARGE SCALE GENOMIC DNA]</scope>
    <source>
        <strain evidence="4">DSM 8809</strain>
    </source>
</reference>
<dbReference type="PANTHER" id="PTHR33473:SF19">
    <property type="entry name" value="ATP-DEPENDENT CLP PROTEASE ADAPTER PROTEIN CLPS"/>
    <property type="match status" value="1"/>
</dbReference>
<dbReference type="InterPro" id="IPR014719">
    <property type="entry name" value="Ribosomal_bL12_C/ClpS-like"/>
</dbReference>